<dbReference type="EMBL" id="OE844265">
    <property type="protein sequence ID" value="CAD7605051.1"/>
    <property type="molecule type" value="Genomic_DNA"/>
</dbReference>
<gene>
    <name evidence="2" type="ORF">TGEB3V08_LOCUS9370</name>
</gene>
<name>A0A7R9PR06_TIMGE</name>
<evidence type="ECO:0000313" key="2">
    <source>
        <dbReference type="EMBL" id="CAD7605051.1"/>
    </source>
</evidence>
<protein>
    <submittedName>
        <fullName evidence="2">Uncharacterized protein</fullName>
    </submittedName>
</protein>
<proteinExistence type="predicted"/>
<organism evidence="2">
    <name type="scientific">Timema genevievae</name>
    <name type="common">Walking stick</name>
    <dbReference type="NCBI Taxonomy" id="629358"/>
    <lineage>
        <taxon>Eukaryota</taxon>
        <taxon>Metazoa</taxon>
        <taxon>Ecdysozoa</taxon>
        <taxon>Arthropoda</taxon>
        <taxon>Hexapoda</taxon>
        <taxon>Insecta</taxon>
        <taxon>Pterygota</taxon>
        <taxon>Neoptera</taxon>
        <taxon>Polyneoptera</taxon>
        <taxon>Phasmatodea</taxon>
        <taxon>Timematodea</taxon>
        <taxon>Timematoidea</taxon>
        <taxon>Timematidae</taxon>
        <taxon>Timema</taxon>
    </lineage>
</organism>
<dbReference type="AlphaFoldDB" id="A0A7R9PR06"/>
<reference evidence="2" key="1">
    <citation type="submission" date="2020-11" db="EMBL/GenBank/DDBJ databases">
        <authorList>
            <person name="Tran Van P."/>
        </authorList>
    </citation>
    <scope>NUCLEOTIDE SEQUENCE</scope>
</reference>
<accession>A0A7R9PR06</accession>
<feature type="compositionally biased region" description="Low complexity" evidence="1">
    <location>
        <begin position="37"/>
        <end position="52"/>
    </location>
</feature>
<evidence type="ECO:0000256" key="1">
    <source>
        <dbReference type="SAM" id="MobiDB-lite"/>
    </source>
</evidence>
<sequence>MGIDMLSDVANKLRSFKEALRQRVGATEDNRSLTPWRHGNNQRVNRGNRNANSGDIDASGGRKFNYRLHKSARSTSYFGIFSGFWQLGDVPTKPPLKLLARYGLGYNFLRMHPKKCGPQHAATGATDKTVLSEADQLGADAALLHNDMGVSLQHETPAELYLCHVHSLSYVSGEARCLLLEGRYYSIFNHDVLTLHGHPASPCGDSPILTVSRQLCCERRKTFTLG</sequence>
<feature type="region of interest" description="Disordered" evidence="1">
    <location>
        <begin position="27"/>
        <end position="56"/>
    </location>
</feature>